<reference evidence="2" key="2">
    <citation type="submission" date="2019-12" db="EMBL/GenBank/DDBJ databases">
        <authorList>
            <person name="Hoang T.H.H."/>
            <person name="Okutani A."/>
        </authorList>
    </citation>
    <scope>NUCLEOTIDE SEQUENCE</scope>
    <source>
        <strain evidence="2">QuyetLC</strain>
    </source>
</reference>
<name>A0A640MKK1_BACAN</name>
<dbReference type="InterPro" id="IPR056906">
    <property type="entry name" value="ORF2/G2P_dom"/>
</dbReference>
<dbReference type="EMBL" id="BLEY01000027">
    <property type="protein sequence ID" value="GEU14256.1"/>
    <property type="molecule type" value="Genomic_DNA"/>
</dbReference>
<reference evidence="2" key="1">
    <citation type="submission" date="2019-12" db="EMBL/GenBank/DDBJ databases">
        <title>Epidemiological and comparative genomic analysis of Bacillus anthracis isolated from northern Vietnam.</title>
        <authorList>
            <person name="Hoang T.T.H."/>
            <person name="Dang D.A."/>
            <person name="Pham M.H."/>
            <person name="Luong M.H."/>
            <person name="Tran N.D."/>
            <person name="Nguyen T.H."/>
            <person name="Nguyen T.T."/>
            <person name="Inoue S."/>
            <person name="Morikawa S."/>
            <person name="Okutani A."/>
        </authorList>
    </citation>
    <scope>NUCLEOTIDE SEQUENCE</scope>
    <source>
        <strain evidence="2">QuyetLC</strain>
    </source>
</reference>
<dbReference type="Pfam" id="PF23343">
    <property type="entry name" value="REP_ORF2-G2P"/>
    <property type="match status" value="1"/>
</dbReference>
<accession>A0A640MKK1</accession>
<protein>
    <submittedName>
        <fullName evidence="2">Rep protein</fullName>
    </submittedName>
</protein>
<feature type="domain" description="Replication-associated protein ORF2/G2P" evidence="1">
    <location>
        <begin position="89"/>
        <end position="192"/>
    </location>
</feature>
<proteinExistence type="predicted"/>
<sequence>MLHGYNQKIIETPTYIEIWEYEQLILTKRKTDNDEKKEKPDWLKTTKQTFDDLTAQGQYDSLKRKQKHYKNQRFVVARLIDMNLDNQTKFLTLTFKKNITDIAYTNSEFKKFMNRLNYHLYKTKKAQIKYLATWEKQKHGAIHYHVILFSFPYLPHAELTAIWGHGLIKINKIDIDSAENRGRYVSKYFDKDLELKEHKKKAFFKSQNLKHPLEIKRLTDRPYEVKDQKVLFTNNYVSKRPVFFQDWNEQNIPNKEIGFEEQNVRYTKIKKNGGTHK</sequence>
<comment type="caution">
    <text evidence="2">The sequence shown here is derived from an EMBL/GenBank/DDBJ whole genome shotgun (WGS) entry which is preliminary data.</text>
</comment>
<organism evidence="2">
    <name type="scientific">Bacillus anthracis</name>
    <name type="common">anthrax bacterium</name>
    <dbReference type="NCBI Taxonomy" id="1392"/>
    <lineage>
        <taxon>Bacteria</taxon>
        <taxon>Bacillati</taxon>
        <taxon>Bacillota</taxon>
        <taxon>Bacilli</taxon>
        <taxon>Bacillales</taxon>
        <taxon>Bacillaceae</taxon>
        <taxon>Bacillus</taxon>
        <taxon>Bacillus cereus group</taxon>
    </lineage>
</organism>
<evidence type="ECO:0000259" key="1">
    <source>
        <dbReference type="Pfam" id="PF23343"/>
    </source>
</evidence>
<evidence type="ECO:0000313" key="2">
    <source>
        <dbReference type="EMBL" id="GEU14256.1"/>
    </source>
</evidence>
<gene>
    <name evidence="2" type="ORF">QuyetLC_26920</name>
</gene>
<dbReference type="AlphaFoldDB" id="A0A640MKK1"/>